<protein>
    <submittedName>
        <fullName evidence="3">VWA domain-containing protein</fullName>
    </submittedName>
</protein>
<dbReference type="EMBL" id="JBHUIT010000003">
    <property type="protein sequence ID" value="MFD2256171.1"/>
    <property type="molecule type" value="Genomic_DNA"/>
</dbReference>
<dbReference type="PROSITE" id="PS50234">
    <property type="entry name" value="VWFA"/>
    <property type="match status" value="1"/>
</dbReference>
<gene>
    <name evidence="3" type="ORF">ACFSSA_05760</name>
</gene>
<accession>A0ABW5D819</accession>
<keyword evidence="4" id="KW-1185">Reference proteome</keyword>
<dbReference type="Proteomes" id="UP001597375">
    <property type="component" value="Unassembled WGS sequence"/>
</dbReference>
<dbReference type="SMART" id="SM00327">
    <property type="entry name" value="VWA"/>
    <property type="match status" value="1"/>
</dbReference>
<evidence type="ECO:0000256" key="1">
    <source>
        <dbReference type="SAM" id="SignalP"/>
    </source>
</evidence>
<evidence type="ECO:0000313" key="4">
    <source>
        <dbReference type="Proteomes" id="UP001597375"/>
    </source>
</evidence>
<proteinExistence type="predicted"/>
<evidence type="ECO:0000259" key="2">
    <source>
        <dbReference type="PROSITE" id="PS50234"/>
    </source>
</evidence>
<feature type="chain" id="PRO_5046912645" evidence="1">
    <location>
        <begin position="24"/>
        <end position="583"/>
    </location>
</feature>
<dbReference type="SUPFAM" id="SSF53300">
    <property type="entry name" value="vWA-like"/>
    <property type="match status" value="1"/>
</dbReference>
<dbReference type="InterPro" id="IPR002035">
    <property type="entry name" value="VWF_A"/>
</dbReference>
<reference evidence="4" key="1">
    <citation type="journal article" date="2019" name="Int. J. Syst. Evol. Microbiol.">
        <title>The Global Catalogue of Microorganisms (GCM) 10K type strain sequencing project: providing services to taxonomists for standard genome sequencing and annotation.</title>
        <authorList>
            <consortium name="The Broad Institute Genomics Platform"/>
            <consortium name="The Broad Institute Genome Sequencing Center for Infectious Disease"/>
            <person name="Wu L."/>
            <person name="Ma J."/>
        </authorList>
    </citation>
    <scope>NUCLEOTIDE SEQUENCE [LARGE SCALE GENOMIC DNA]</scope>
    <source>
        <strain evidence="4">CGMCC 4.7106</strain>
    </source>
</reference>
<feature type="domain" description="VWFA" evidence="2">
    <location>
        <begin position="33"/>
        <end position="211"/>
    </location>
</feature>
<organism evidence="3 4">
    <name type="scientific">Luteolibacter algae</name>
    <dbReference type="NCBI Taxonomy" id="454151"/>
    <lineage>
        <taxon>Bacteria</taxon>
        <taxon>Pseudomonadati</taxon>
        <taxon>Verrucomicrobiota</taxon>
        <taxon>Verrucomicrobiia</taxon>
        <taxon>Verrucomicrobiales</taxon>
        <taxon>Verrucomicrobiaceae</taxon>
        <taxon>Luteolibacter</taxon>
    </lineage>
</organism>
<feature type="signal peptide" evidence="1">
    <location>
        <begin position="1"/>
        <end position="23"/>
    </location>
</feature>
<dbReference type="InterPro" id="IPR036465">
    <property type="entry name" value="vWFA_dom_sf"/>
</dbReference>
<dbReference type="Pfam" id="PF13519">
    <property type="entry name" value="VWA_2"/>
    <property type="match status" value="1"/>
</dbReference>
<dbReference type="Gene3D" id="3.40.50.410">
    <property type="entry name" value="von Willebrand factor, type A domain"/>
    <property type="match status" value="1"/>
</dbReference>
<dbReference type="RefSeq" id="WP_386819164.1">
    <property type="nucleotide sequence ID" value="NZ_JBHUIT010000003.1"/>
</dbReference>
<evidence type="ECO:0000313" key="3">
    <source>
        <dbReference type="EMBL" id="MFD2256171.1"/>
    </source>
</evidence>
<name>A0ABW5D819_9BACT</name>
<keyword evidence="1" id="KW-0732">Signal</keyword>
<comment type="caution">
    <text evidence="3">The sequence shown here is derived from an EMBL/GenBank/DDBJ whole genome shotgun (WGS) entry which is preliminary data.</text>
</comment>
<sequence length="583" mass="62661">MKRLLPQLSSILLASISLSPLSAQQSAAKESPSALIIFDASGSMWGQIKGKAKIEIAREVVGNLVKDLPEETELGLMTYGHRRKGDCEDIELLIPVGKVDRSAYISAVQDIMPKGMTPITAALELAAEGLGYKEQKATVILVSDGLETCDADPCAAAKKLEELGVDFTAHVIAFDLKPEESEKLRCIADSTGGKFFPASDAGSLKDALDLAVDAAAPTVETKAPAAAREVELTAPDTATAGSDIEISWKTDTEKGDYVTIAKAKAKDNANEGFAYTFEKTAAKLTTLLTPGDAEIRYISGSTGEIIARRAITLTEFQITLKAPAEAIAGSEVLIEWTGPGYERDFITIVPKDKKDGEYERWNYTSRGNPLPVVATFTTGDAEIRYMSETGNVVLARHPIKILQGEITLKSPAEVIAGSAVSIEWTGPNNKGDFLTIVPKDLDDGKYESWAYTESGSPSEVSASYTLGDAEIRYMNENGNRVLARAPLKIIAAEITMKAAPRALAEDSVSIEWTGPDNKGDFITIVPKNVEDGNYEGWAYTSAGSPLKVEAPKNTGEAEIRYMNENGNRVLARIPITILSAEEK</sequence>